<dbReference type="STRING" id="252474.B1A74_07645"/>
<name>A0A1V2ZY87_9GAMM</name>
<dbReference type="InterPro" id="IPR009649">
    <property type="entry name" value="TraU"/>
</dbReference>
<feature type="chain" id="PRO_5010711202" evidence="1">
    <location>
        <begin position="28"/>
        <end position="345"/>
    </location>
</feature>
<organism evidence="2 3">
    <name type="scientific">Thioalkalivibrio halophilus</name>
    <dbReference type="NCBI Taxonomy" id="252474"/>
    <lineage>
        <taxon>Bacteria</taxon>
        <taxon>Pseudomonadati</taxon>
        <taxon>Pseudomonadota</taxon>
        <taxon>Gammaproteobacteria</taxon>
        <taxon>Chromatiales</taxon>
        <taxon>Ectothiorhodospiraceae</taxon>
        <taxon>Thioalkalivibrio</taxon>
    </lineage>
</organism>
<dbReference type="NCBIfam" id="TIGR03756">
    <property type="entry name" value="conj_TIGR03756"/>
    <property type="match status" value="1"/>
</dbReference>
<proteinExistence type="predicted"/>
<protein>
    <submittedName>
        <fullName evidence="2">Integrating conjugative element protein</fullName>
    </submittedName>
</protein>
<evidence type="ECO:0000256" key="1">
    <source>
        <dbReference type="SAM" id="SignalP"/>
    </source>
</evidence>
<accession>A0A1V2ZY87</accession>
<dbReference type="AlphaFoldDB" id="A0A1V2ZY87"/>
<feature type="signal peptide" evidence="1">
    <location>
        <begin position="1"/>
        <end position="27"/>
    </location>
</feature>
<evidence type="ECO:0000313" key="2">
    <source>
        <dbReference type="EMBL" id="OOC10049.1"/>
    </source>
</evidence>
<comment type="caution">
    <text evidence="2">The sequence shown here is derived from an EMBL/GenBank/DDBJ whole genome shotgun (WGS) entry which is preliminary data.</text>
</comment>
<gene>
    <name evidence="2" type="ORF">B1A74_07645</name>
</gene>
<dbReference type="InterPro" id="IPR026331">
    <property type="entry name" value="PFL_4710"/>
</dbReference>
<keyword evidence="3" id="KW-1185">Reference proteome</keyword>
<dbReference type="Pfam" id="PF06834">
    <property type="entry name" value="TraU"/>
    <property type="match status" value="1"/>
</dbReference>
<keyword evidence="1" id="KW-0732">Signal</keyword>
<sequence>MIRGSMRRIGAGIVAALCLLVGSPAKAEDPDTISTSEITSQTSSALSSCLNWEIIGVCLWLRCTITGCSVVTTERIRHYVPDAVISAYQNTGENPWAEIRGALGSAQESAAESILSFDAFVGGGNTLEGRHSRDARQLRFKEADVVGHPFMEILEYIDVPYICPGAATAEAFHPYYQSATSVLAWRYAVPEMFYLESLQEGEREIGEWDDYTWGAVYPRSGYVSQPEDAKAAAIVAQRAGDITTREDQSGHVYEQLPGDDVVHEDGYRVWLPPELVERDEETGTFQMHMPTDTNACEVFGEDDTEDKEGWSSDKTNLKGNYVWTLWRPYNCCEIGGQVYLGSVTF</sequence>
<dbReference type="OrthoDB" id="8435546at2"/>
<dbReference type="EMBL" id="MUZR01000024">
    <property type="protein sequence ID" value="OOC10049.1"/>
    <property type="molecule type" value="Genomic_DNA"/>
</dbReference>
<reference evidence="2 3" key="1">
    <citation type="submission" date="2017-02" db="EMBL/GenBank/DDBJ databases">
        <title>Genomic diversity within the haloalkaliphilic genus Thioalkalivibrio.</title>
        <authorList>
            <person name="Ahn A.-C."/>
            <person name="Meier-Kolthoff J."/>
            <person name="Overmars L."/>
            <person name="Richter M."/>
            <person name="Woyke T."/>
            <person name="Sorokin D.Y."/>
            <person name="Muyzer G."/>
        </authorList>
    </citation>
    <scope>NUCLEOTIDE SEQUENCE [LARGE SCALE GENOMIC DNA]</scope>
    <source>
        <strain evidence="2 3">HL17</strain>
    </source>
</reference>
<evidence type="ECO:0000313" key="3">
    <source>
        <dbReference type="Proteomes" id="UP000189177"/>
    </source>
</evidence>
<dbReference type="Proteomes" id="UP000189177">
    <property type="component" value="Unassembled WGS sequence"/>
</dbReference>